<evidence type="ECO:0000313" key="2">
    <source>
        <dbReference type="EMBL" id="KIJ10637.1"/>
    </source>
</evidence>
<evidence type="ECO:0000313" key="3">
    <source>
        <dbReference type="Proteomes" id="UP000053647"/>
    </source>
</evidence>
<feature type="region of interest" description="Disordered" evidence="1">
    <location>
        <begin position="253"/>
        <end position="277"/>
    </location>
</feature>
<dbReference type="HOGENOM" id="CLU_1005109_0_0_1"/>
<keyword evidence="3" id="KW-1185">Reference proteome</keyword>
<gene>
    <name evidence="2" type="ORF">PAXINDRAFT_16403</name>
</gene>
<sequence>MPNGPPAVPEAHKHAKWPQNNAPSPPGPMSLQAHQTGMTWPNPIPKAHEHAKWAPRPQMAAKQCSRSPQAHKRAQRRTCTPDVPTRCHQGPRGHWMAVKRPAHSLQPHSGAKRRRLLSPPPNVLKMLHVMLSPYRAVVIPQNPPPALMNHPPVPLNRFPGMPHNVIERHEVQRTWRAHHHPPRSPPPVMQPQGFAPVMQPMQPQGFTPMLQPMQPYGDAPMMPPMPPPLPTWPQPPPPIPVHGNIFYEGAAQPRQQEGSHIHHFPQQQQHHVRGVGA</sequence>
<proteinExistence type="predicted"/>
<name>A0A0C9TS74_PAXIN</name>
<organism evidence="2 3">
    <name type="scientific">Paxillus involutus ATCC 200175</name>
    <dbReference type="NCBI Taxonomy" id="664439"/>
    <lineage>
        <taxon>Eukaryota</taxon>
        <taxon>Fungi</taxon>
        <taxon>Dikarya</taxon>
        <taxon>Basidiomycota</taxon>
        <taxon>Agaricomycotina</taxon>
        <taxon>Agaricomycetes</taxon>
        <taxon>Agaricomycetidae</taxon>
        <taxon>Boletales</taxon>
        <taxon>Paxilineae</taxon>
        <taxon>Paxillaceae</taxon>
        <taxon>Paxillus</taxon>
    </lineage>
</organism>
<reference evidence="3" key="2">
    <citation type="submission" date="2015-01" db="EMBL/GenBank/DDBJ databases">
        <title>Evolutionary Origins and Diversification of the Mycorrhizal Mutualists.</title>
        <authorList>
            <consortium name="DOE Joint Genome Institute"/>
            <consortium name="Mycorrhizal Genomics Consortium"/>
            <person name="Kohler A."/>
            <person name="Kuo A."/>
            <person name="Nagy L.G."/>
            <person name="Floudas D."/>
            <person name="Copeland A."/>
            <person name="Barry K.W."/>
            <person name="Cichocki N."/>
            <person name="Veneault-Fourrey C."/>
            <person name="LaButti K."/>
            <person name="Lindquist E.A."/>
            <person name="Lipzen A."/>
            <person name="Lundell T."/>
            <person name="Morin E."/>
            <person name="Murat C."/>
            <person name="Riley R."/>
            <person name="Ohm R."/>
            <person name="Sun H."/>
            <person name="Tunlid A."/>
            <person name="Henrissat B."/>
            <person name="Grigoriev I.V."/>
            <person name="Hibbett D.S."/>
            <person name="Martin F."/>
        </authorList>
    </citation>
    <scope>NUCLEOTIDE SEQUENCE [LARGE SCALE GENOMIC DNA]</scope>
    <source>
        <strain evidence="3">ATCC 200175</strain>
    </source>
</reference>
<dbReference type="Proteomes" id="UP000053647">
    <property type="component" value="Unassembled WGS sequence"/>
</dbReference>
<evidence type="ECO:0000256" key="1">
    <source>
        <dbReference type="SAM" id="MobiDB-lite"/>
    </source>
</evidence>
<dbReference type="AlphaFoldDB" id="A0A0C9TS74"/>
<accession>A0A0C9TS74</accession>
<feature type="region of interest" description="Disordered" evidence="1">
    <location>
        <begin position="1"/>
        <end position="35"/>
    </location>
</feature>
<reference evidence="2 3" key="1">
    <citation type="submission" date="2014-06" db="EMBL/GenBank/DDBJ databases">
        <authorList>
            <consortium name="DOE Joint Genome Institute"/>
            <person name="Kuo A."/>
            <person name="Kohler A."/>
            <person name="Nagy L.G."/>
            <person name="Floudas D."/>
            <person name="Copeland A."/>
            <person name="Barry K.W."/>
            <person name="Cichocki N."/>
            <person name="Veneault-Fourrey C."/>
            <person name="LaButti K."/>
            <person name="Lindquist E.A."/>
            <person name="Lipzen A."/>
            <person name="Lundell T."/>
            <person name="Morin E."/>
            <person name="Murat C."/>
            <person name="Sun H."/>
            <person name="Tunlid A."/>
            <person name="Henrissat B."/>
            <person name="Grigoriev I.V."/>
            <person name="Hibbett D.S."/>
            <person name="Martin F."/>
            <person name="Nordberg H.P."/>
            <person name="Cantor M.N."/>
            <person name="Hua S.X."/>
        </authorList>
    </citation>
    <scope>NUCLEOTIDE SEQUENCE [LARGE SCALE GENOMIC DNA]</scope>
    <source>
        <strain evidence="2 3">ATCC 200175</strain>
    </source>
</reference>
<feature type="region of interest" description="Disordered" evidence="1">
    <location>
        <begin position="58"/>
        <end position="93"/>
    </location>
</feature>
<protein>
    <submittedName>
        <fullName evidence="2">Uncharacterized protein</fullName>
    </submittedName>
</protein>
<dbReference type="EMBL" id="KN819401">
    <property type="protein sequence ID" value="KIJ10637.1"/>
    <property type="molecule type" value="Genomic_DNA"/>
</dbReference>